<comment type="similarity">
    <text evidence="3">Belongs to the HARBI1 family.</text>
</comment>
<dbReference type="GO" id="GO:0004518">
    <property type="term" value="F:nuclease activity"/>
    <property type="evidence" value="ECO:0007669"/>
    <property type="project" value="UniProtKB-KW"/>
</dbReference>
<keyword evidence="4" id="KW-0540">Nuclease</keyword>
<evidence type="ECO:0000256" key="1">
    <source>
        <dbReference type="ARBA" id="ARBA00001968"/>
    </source>
</evidence>
<gene>
    <name evidence="10" type="primary">LOC112465046</name>
</gene>
<organism evidence="9 10">
    <name type="scientific">Temnothorax curvispinosus</name>
    <dbReference type="NCBI Taxonomy" id="300111"/>
    <lineage>
        <taxon>Eukaryota</taxon>
        <taxon>Metazoa</taxon>
        <taxon>Ecdysozoa</taxon>
        <taxon>Arthropoda</taxon>
        <taxon>Hexapoda</taxon>
        <taxon>Insecta</taxon>
        <taxon>Pterygota</taxon>
        <taxon>Neoptera</taxon>
        <taxon>Endopterygota</taxon>
        <taxon>Hymenoptera</taxon>
        <taxon>Apocrita</taxon>
        <taxon>Aculeata</taxon>
        <taxon>Formicoidea</taxon>
        <taxon>Formicidae</taxon>
        <taxon>Myrmicinae</taxon>
        <taxon>Temnothorax</taxon>
    </lineage>
</organism>
<evidence type="ECO:0000313" key="10">
    <source>
        <dbReference type="RefSeq" id="XP_024888186.1"/>
    </source>
</evidence>
<dbReference type="GO" id="GO:0046872">
    <property type="term" value="F:metal ion binding"/>
    <property type="evidence" value="ECO:0007669"/>
    <property type="project" value="UniProtKB-KW"/>
</dbReference>
<sequence length="438" mass="50378">MNCNDKLVLLLLLRRRRRRQERQQINRRTPRWWVHPIIEERYFQGAYNNLVLELRLDTERFFNFHRMSPLQFDQLLAMVEPIITKVHCTREPLHPGLRLSLTLRYLASGDSMASLHYLYRIGKSTVPKIIVETTEALWLTLQPQVLPPPTVQTWAKIAEDFENKWNFPNCIGAIDGKHVTAQCFKNTGSAFYNYKGTYSTVLMGVCDADLRFTYVSIGSAGRESDGGIFQSLDFGRCIETETLPLPPPKVLPGTNTCLPAVFVGDAAFPLLKNLMRPYPGANLSPEKIIFNYRLSRARRVIENTFGVMSARWRIFRRPIVASLSTVDSIVKSCVVLHNWLRDAELKVLPGQRRYVPVGFIDVEDHYGNVQAGQWRNGEPLGALQGFAPNVSRNSANDAKIIRNIYTDYFMKEGHVLWQWNKLPDFQREAYMQQAEGWV</sequence>
<name>A0A6J1R5E5_9HYME</name>
<dbReference type="GeneID" id="112465046"/>
<keyword evidence="7" id="KW-0539">Nucleus</keyword>
<reference evidence="10" key="1">
    <citation type="submission" date="2025-08" db="UniProtKB">
        <authorList>
            <consortium name="RefSeq"/>
        </authorList>
    </citation>
    <scope>IDENTIFICATION</scope>
    <source>
        <tissue evidence="10">Whole body</tissue>
    </source>
</reference>
<evidence type="ECO:0000256" key="6">
    <source>
        <dbReference type="ARBA" id="ARBA00022801"/>
    </source>
</evidence>
<keyword evidence="5" id="KW-0479">Metal-binding</keyword>
<evidence type="ECO:0000256" key="7">
    <source>
        <dbReference type="ARBA" id="ARBA00023242"/>
    </source>
</evidence>
<dbReference type="GO" id="GO:0005634">
    <property type="term" value="C:nucleus"/>
    <property type="evidence" value="ECO:0007669"/>
    <property type="project" value="UniProtKB-SubCell"/>
</dbReference>
<evidence type="ECO:0000313" key="9">
    <source>
        <dbReference type="Proteomes" id="UP000504618"/>
    </source>
</evidence>
<dbReference type="AlphaFoldDB" id="A0A6J1R5E5"/>
<dbReference type="PANTHER" id="PTHR22930:SF269">
    <property type="entry name" value="NUCLEASE HARBI1-LIKE PROTEIN"/>
    <property type="match status" value="1"/>
</dbReference>
<evidence type="ECO:0000259" key="8">
    <source>
        <dbReference type="Pfam" id="PF13359"/>
    </source>
</evidence>
<evidence type="ECO:0000256" key="2">
    <source>
        <dbReference type="ARBA" id="ARBA00004123"/>
    </source>
</evidence>
<proteinExistence type="inferred from homology"/>
<dbReference type="RefSeq" id="XP_024888186.1">
    <property type="nucleotide sequence ID" value="XM_025032418.1"/>
</dbReference>
<dbReference type="GO" id="GO:0016787">
    <property type="term" value="F:hydrolase activity"/>
    <property type="evidence" value="ECO:0007669"/>
    <property type="project" value="UniProtKB-KW"/>
</dbReference>
<accession>A0A6J1R5E5</accession>
<evidence type="ECO:0000256" key="3">
    <source>
        <dbReference type="ARBA" id="ARBA00006958"/>
    </source>
</evidence>
<keyword evidence="9" id="KW-1185">Reference proteome</keyword>
<evidence type="ECO:0000256" key="4">
    <source>
        <dbReference type="ARBA" id="ARBA00022722"/>
    </source>
</evidence>
<dbReference type="OrthoDB" id="7543046at2759"/>
<protein>
    <submittedName>
        <fullName evidence="10">Protein ALP1-like</fullName>
    </submittedName>
</protein>
<dbReference type="InterPro" id="IPR027806">
    <property type="entry name" value="HARBI1_dom"/>
</dbReference>
<dbReference type="Proteomes" id="UP000504618">
    <property type="component" value="Unplaced"/>
</dbReference>
<feature type="domain" description="DDE Tnp4" evidence="8">
    <location>
        <begin position="174"/>
        <end position="338"/>
    </location>
</feature>
<dbReference type="InterPro" id="IPR045249">
    <property type="entry name" value="HARBI1-like"/>
</dbReference>
<comment type="subcellular location">
    <subcellularLocation>
        <location evidence="2">Nucleus</location>
    </subcellularLocation>
</comment>
<keyword evidence="6" id="KW-0378">Hydrolase</keyword>
<comment type="cofactor">
    <cofactor evidence="1">
        <name>a divalent metal cation</name>
        <dbReference type="ChEBI" id="CHEBI:60240"/>
    </cofactor>
</comment>
<dbReference type="PANTHER" id="PTHR22930">
    <property type="match status" value="1"/>
</dbReference>
<evidence type="ECO:0000256" key="5">
    <source>
        <dbReference type="ARBA" id="ARBA00022723"/>
    </source>
</evidence>
<dbReference type="Pfam" id="PF13359">
    <property type="entry name" value="DDE_Tnp_4"/>
    <property type="match status" value="1"/>
</dbReference>